<dbReference type="PROSITE" id="PS00061">
    <property type="entry name" value="ADH_SHORT"/>
    <property type="match status" value="1"/>
</dbReference>
<dbReference type="PRINTS" id="PR00081">
    <property type="entry name" value="GDHRDH"/>
</dbReference>
<evidence type="ECO:0000256" key="2">
    <source>
        <dbReference type="ARBA" id="ARBA00023002"/>
    </source>
</evidence>
<feature type="domain" description="Ketoreductase" evidence="4">
    <location>
        <begin position="8"/>
        <end position="195"/>
    </location>
</feature>
<dbReference type="SUPFAM" id="SSF51735">
    <property type="entry name" value="NAD(P)-binding Rossmann-fold domains"/>
    <property type="match status" value="1"/>
</dbReference>
<dbReference type="OrthoDB" id="9804774at2"/>
<dbReference type="EMBL" id="CP042906">
    <property type="protein sequence ID" value="QEX15304.1"/>
    <property type="molecule type" value="Genomic_DNA"/>
</dbReference>
<dbReference type="AlphaFoldDB" id="A0A5J6MD23"/>
<dbReference type="SMART" id="SM00822">
    <property type="entry name" value="PKS_KR"/>
    <property type="match status" value="1"/>
</dbReference>
<dbReference type="Pfam" id="PF00106">
    <property type="entry name" value="adh_short"/>
    <property type="match status" value="1"/>
</dbReference>
<dbReference type="InterPro" id="IPR002347">
    <property type="entry name" value="SDR_fam"/>
</dbReference>
<comment type="similarity">
    <text evidence="1 3">Belongs to the short-chain dehydrogenases/reductases (SDR) family.</text>
</comment>
<evidence type="ECO:0000313" key="6">
    <source>
        <dbReference type="Proteomes" id="UP000326202"/>
    </source>
</evidence>
<organism evidence="5 6">
    <name type="scientific">Hypericibacter terrae</name>
    <dbReference type="NCBI Taxonomy" id="2602015"/>
    <lineage>
        <taxon>Bacteria</taxon>
        <taxon>Pseudomonadati</taxon>
        <taxon>Pseudomonadota</taxon>
        <taxon>Alphaproteobacteria</taxon>
        <taxon>Rhodospirillales</taxon>
        <taxon>Dongiaceae</taxon>
        <taxon>Hypericibacter</taxon>
    </lineage>
</organism>
<dbReference type="PANTHER" id="PTHR45024:SF2">
    <property type="entry name" value="SCP2 DOMAIN-CONTAINING PROTEIN"/>
    <property type="match status" value="1"/>
</dbReference>
<evidence type="ECO:0000259" key="4">
    <source>
        <dbReference type="SMART" id="SM00822"/>
    </source>
</evidence>
<evidence type="ECO:0000256" key="3">
    <source>
        <dbReference type="RuleBase" id="RU000363"/>
    </source>
</evidence>
<gene>
    <name evidence="5" type="ORF">FRZ44_05870</name>
</gene>
<evidence type="ECO:0000313" key="5">
    <source>
        <dbReference type="EMBL" id="QEX15304.1"/>
    </source>
</evidence>
<dbReference type="InterPro" id="IPR020904">
    <property type="entry name" value="Sc_DH/Rdtase_CS"/>
</dbReference>
<dbReference type="InterPro" id="IPR051687">
    <property type="entry name" value="Peroxisomal_Beta-Oxidation"/>
</dbReference>
<protein>
    <submittedName>
        <fullName evidence="5">3-oxoacyl-ACP reductase</fullName>
    </submittedName>
</protein>
<dbReference type="PRINTS" id="PR00080">
    <property type="entry name" value="SDRFAMILY"/>
</dbReference>
<evidence type="ECO:0000256" key="1">
    <source>
        <dbReference type="ARBA" id="ARBA00006484"/>
    </source>
</evidence>
<dbReference type="Proteomes" id="UP000326202">
    <property type="component" value="Chromosome"/>
</dbReference>
<dbReference type="InterPro" id="IPR036291">
    <property type="entry name" value="NAD(P)-bd_dom_sf"/>
</dbReference>
<dbReference type="GO" id="GO:0016491">
    <property type="term" value="F:oxidoreductase activity"/>
    <property type="evidence" value="ECO:0007669"/>
    <property type="project" value="UniProtKB-KW"/>
</dbReference>
<name>A0A5J6MD23_9PROT</name>
<reference evidence="5 6" key="1">
    <citation type="submission" date="2019-08" db="EMBL/GenBank/DDBJ databases">
        <title>Hyperibacter terrae gen. nov., sp. nov. and Hyperibacter viscosus sp. nov., two new members in the family Rhodospirillaceae isolated from the rhizosphere of Hypericum perforatum.</title>
        <authorList>
            <person name="Noviana Z."/>
        </authorList>
    </citation>
    <scope>NUCLEOTIDE SEQUENCE [LARGE SCALE GENOMIC DNA]</scope>
    <source>
        <strain evidence="5 6">R5913</strain>
    </source>
</reference>
<dbReference type="RefSeq" id="WP_151175768.1">
    <property type="nucleotide sequence ID" value="NZ_CP042906.1"/>
</dbReference>
<keyword evidence="6" id="KW-1185">Reference proteome</keyword>
<keyword evidence="2" id="KW-0560">Oxidoreductase</keyword>
<accession>A0A5J6MD23</accession>
<dbReference type="PANTHER" id="PTHR45024">
    <property type="entry name" value="DEHYDROGENASES, SHORT CHAIN"/>
    <property type="match status" value="1"/>
</dbReference>
<dbReference type="KEGG" id="htq:FRZ44_05870"/>
<proteinExistence type="inferred from homology"/>
<dbReference type="Gene3D" id="3.40.50.720">
    <property type="entry name" value="NAD(P)-binding Rossmann-like Domain"/>
    <property type="match status" value="1"/>
</dbReference>
<dbReference type="InterPro" id="IPR057326">
    <property type="entry name" value="KR_dom"/>
</dbReference>
<sequence length="297" mass="31292">MDIRLDGQVAIVTGAGRGLGRSHALGLAARGAKVALIDFDPAADGAPPAASEVSAEIRARGGESMAVGANVANPDSVQTMVEQVLARWGRVDILVNNAGILRDKTFAKMDLADFRLVLDVHVMGTVHCTKAVWDRMREQKYGRIVLTASSSGLYGNFGQSNYGTAKAAMVGLMNVLHLEGEKHNIRTNILLPTAATGMTEGLFPAAIAALATPESITPGLLFLVSADAPSRVMLCAGAGTFARTLITETVGVHFPEADRTPENIAAAFDRISDPTDAVSVKTAFEQTEKLVALALRR</sequence>